<accession>A0A1Y2LR10</accession>
<organism evidence="2 3">
    <name type="scientific">Epicoccum nigrum</name>
    <name type="common">Soil fungus</name>
    <name type="synonym">Epicoccum purpurascens</name>
    <dbReference type="NCBI Taxonomy" id="105696"/>
    <lineage>
        <taxon>Eukaryota</taxon>
        <taxon>Fungi</taxon>
        <taxon>Dikarya</taxon>
        <taxon>Ascomycota</taxon>
        <taxon>Pezizomycotina</taxon>
        <taxon>Dothideomycetes</taxon>
        <taxon>Pleosporomycetidae</taxon>
        <taxon>Pleosporales</taxon>
        <taxon>Pleosporineae</taxon>
        <taxon>Didymellaceae</taxon>
        <taxon>Epicoccum</taxon>
    </lineage>
</organism>
<feature type="signal peptide" evidence="1">
    <location>
        <begin position="1"/>
        <end position="20"/>
    </location>
</feature>
<dbReference type="AlphaFoldDB" id="A0A1Y2LR10"/>
<evidence type="ECO:0000313" key="3">
    <source>
        <dbReference type="Proteomes" id="UP000193240"/>
    </source>
</evidence>
<sequence>MALLTLALSILVLQQTPVRAQDDLGLSNGYTTFDVGSLKGQIVKDSQTLASLNSTGNQFDFLPSDRLAQLAFNGAHHLGDITLRYRKSSAEAWTSADSASAREPVLALDGTSQGVVAASDLTPTLPNGIPVKVVREWLEYGDDLAVRFNITNNNNGSVELGSLGLPISINNIFTGRTAVETQDKCALADPYIGLDAGYVRVSHLEGTGNALVITPIGASKFEAWRFLDEPQGNFSYQSQTFEGNYEWQIHSLAYAENEWKDSTPWNVPTSKVLSPGETYSVGLRFSVAEKIQSIEDTVIKTGSPLAVGIPGYVVPSDSSARLYLDHTSPVKDIDAGGAFKIDKLESTDSAYKLTPATSAWGRAKVTISYQDGKTQTVHYKITKTAPATIADMGHFFSTAAYFNDTSDPFFRAPSIMLYDREVNKIVKQEARVWFSGISDEAGTGTYLATAMKQFAQPNAGEVSAVDDFVHETVVGTLQQNGTFGVVASAFYYEPGAVNFTYDSSFDWTSWTSWDKARAYTTRRAYNYVHPVATYWSLYRTARNYPDTALRAEWSWYLSRAFNTTQYCLSNEGANCDYALVGLMGEWVLGELLKDLKREGMTDEASALEASMRYRANLWETQAIPFGSEMAWDSTGQEGVYLWTSYFNLPNTPAKAINSILAYMPTVAHWGWNGNARRYWDFIYGAKIQQIERQIHHYGSGLNSLPMLHSYEKSPKDNLYALRVGFAGNTAPLTNIDEEGFASAAFHSFPELLKWDPFSGDYGQGFLGLALGQTVYIVDDSKFGVQAFGGDIDDARSSASSTVVAPKDAVRRRVFVADLGLKVEISAGAIEEIVYDSAAQKLSLTMVPAISRNALQAKSTIVWLEQPGLEAVGFTVAGAQQERGGYVINLAGSSASFDITKA</sequence>
<name>A0A1Y2LR10_EPING</name>
<dbReference type="InterPro" id="IPR043750">
    <property type="entry name" value="DUF5695"/>
</dbReference>
<keyword evidence="3" id="KW-1185">Reference proteome</keyword>
<dbReference type="InParanoid" id="A0A1Y2LR10"/>
<evidence type="ECO:0000313" key="2">
    <source>
        <dbReference type="EMBL" id="OSS46361.1"/>
    </source>
</evidence>
<dbReference type="EMBL" id="KZ107851">
    <property type="protein sequence ID" value="OSS46361.1"/>
    <property type="molecule type" value="Genomic_DNA"/>
</dbReference>
<evidence type="ECO:0000256" key="1">
    <source>
        <dbReference type="SAM" id="SignalP"/>
    </source>
</evidence>
<feature type="chain" id="PRO_5012914912" evidence="1">
    <location>
        <begin position="21"/>
        <end position="901"/>
    </location>
</feature>
<proteinExistence type="predicted"/>
<gene>
    <name evidence="2" type="ORF">B5807_08392</name>
</gene>
<dbReference type="OMA" id="YNYVHPV"/>
<protein>
    <submittedName>
        <fullName evidence="2">Uncharacterized protein</fullName>
    </submittedName>
</protein>
<dbReference type="Pfam" id="PF18951">
    <property type="entry name" value="DUF5695"/>
    <property type="match status" value="1"/>
</dbReference>
<dbReference type="STRING" id="105696.A0A1Y2LR10"/>
<keyword evidence="1" id="KW-0732">Signal</keyword>
<reference evidence="2 3" key="1">
    <citation type="journal article" date="2017" name="Genome Announc.">
        <title>Genome sequence of the saprophytic ascomycete Epicoccum nigrum ICMP 19927 strain isolated from New Zealand.</title>
        <authorList>
            <person name="Fokin M."/>
            <person name="Fleetwood D."/>
            <person name="Weir B.S."/>
            <person name="Villas-Boas S.G."/>
        </authorList>
    </citation>
    <scope>NUCLEOTIDE SEQUENCE [LARGE SCALE GENOMIC DNA]</scope>
    <source>
        <strain evidence="2 3">ICMP 19927</strain>
    </source>
</reference>
<dbReference type="Proteomes" id="UP000193240">
    <property type="component" value="Unassembled WGS sequence"/>
</dbReference>